<dbReference type="PANTHER" id="PTHR32026:SF27">
    <property type="entry name" value="METHYLTRANSFERASE FKBM DOMAIN-CONTAINING PROTEIN-RELATED"/>
    <property type="match status" value="1"/>
</dbReference>
<dbReference type="EMBL" id="LGRX02021849">
    <property type="protein sequence ID" value="KAK3256242.1"/>
    <property type="molecule type" value="Genomic_DNA"/>
</dbReference>
<dbReference type="Proteomes" id="UP001190700">
    <property type="component" value="Unassembled WGS sequence"/>
</dbReference>
<keyword evidence="3" id="KW-1185">Reference proteome</keyword>
<feature type="domain" description="Methyltransferase" evidence="1">
    <location>
        <begin position="29"/>
        <end position="149"/>
    </location>
</feature>
<dbReference type="Pfam" id="PF13383">
    <property type="entry name" value="Methyltransf_22"/>
    <property type="match status" value="1"/>
</dbReference>
<dbReference type="AlphaFoldDB" id="A0AAE0FAS8"/>
<gene>
    <name evidence="2" type="ORF">CYMTET_34613</name>
</gene>
<dbReference type="InterPro" id="IPR026913">
    <property type="entry name" value="METTL24"/>
</dbReference>
<comment type="caution">
    <text evidence="2">The sequence shown here is derived from an EMBL/GenBank/DDBJ whole genome shotgun (WGS) entry which is preliminary data.</text>
</comment>
<protein>
    <recommendedName>
        <fullName evidence="1">Methyltransferase domain-containing protein</fullName>
    </recommendedName>
</protein>
<dbReference type="PANTHER" id="PTHR32026">
    <property type="entry name" value="METHYLTRANSFERASE-LIKE PROTEIN 24"/>
    <property type="match status" value="1"/>
</dbReference>
<evidence type="ECO:0000313" key="2">
    <source>
        <dbReference type="EMBL" id="KAK3256242.1"/>
    </source>
</evidence>
<proteinExistence type="predicted"/>
<accession>A0AAE0FAS8</accession>
<evidence type="ECO:0000259" key="1">
    <source>
        <dbReference type="Pfam" id="PF13383"/>
    </source>
</evidence>
<name>A0AAE0FAS8_9CHLO</name>
<sequence>MTEKAKSYGAQFHPLGLGRGVAQRGIWTQTDTSDVAAEYELKSLQEIKRSLAILDRPIDILKVDIEGYELQAFDDILAKCDANVREVQVELHWVDRSVDKHSLSKDAHHASIERRLQSFFKSMRACNFYIYNKELSYFAQGWKAVELCFVNMSHFLL</sequence>
<reference evidence="2 3" key="1">
    <citation type="journal article" date="2015" name="Genome Biol. Evol.">
        <title>Comparative Genomics of a Bacterivorous Green Alga Reveals Evolutionary Causalities and Consequences of Phago-Mixotrophic Mode of Nutrition.</title>
        <authorList>
            <person name="Burns J.A."/>
            <person name="Paasch A."/>
            <person name="Narechania A."/>
            <person name="Kim E."/>
        </authorList>
    </citation>
    <scope>NUCLEOTIDE SEQUENCE [LARGE SCALE GENOMIC DNA]</scope>
    <source>
        <strain evidence="2 3">PLY_AMNH</strain>
    </source>
</reference>
<organism evidence="2 3">
    <name type="scientific">Cymbomonas tetramitiformis</name>
    <dbReference type="NCBI Taxonomy" id="36881"/>
    <lineage>
        <taxon>Eukaryota</taxon>
        <taxon>Viridiplantae</taxon>
        <taxon>Chlorophyta</taxon>
        <taxon>Pyramimonadophyceae</taxon>
        <taxon>Pyramimonadales</taxon>
        <taxon>Pyramimonadaceae</taxon>
        <taxon>Cymbomonas</taxon>
    </lineage>
</organism>
<dbReference type="InterPro" id="IPR025714">
    <property type="entry name" value="Methyltranfer_dom"/>
</dbReference>
<evidence type="ECO:0000313" key="3">
    <source>
        <dbReference type="Proteomes" id="UP001190700"/>
    </source>
</evidence>